<dbReference type="Proteomes" id="UP000216133">
    <property type="component" value="Unassembled WGS sequence"/>
</dbReference>
<dbReference type="GeneID" id="86926352"/>
<dbReference type="RefSeq" id="WP_011247045.1">
    <property type="nucleotide sequence ID" value="NZ_BOQQ01000003.1"/>
</dbReference>
<evidence type="ECO:0000256" key="18">
    <source>
        <dbReference type="NCBIfam" id="TIGR00560"/>
    </source>
</evidence>
<keyword evidence="16" id="KW-1208">Phospholipid metabolism</keyword>
<name>A0A268P494_SHOCL</name>
<comment type="caution">
    <text evidence="21">The sequence shown here is derived from an EMBL/GenBank/DDBJ whole genome shotgun (WGS) entry which is preliminary data.</text>
</comment>
<dbReference type="Pfam" id="PF01066">
    <property type="entry name" value="CDP-OH_P_transf"/>
    <property type="match status" value="1"/>
</dbReference>
<comment type="pathway">
    <text evidence="4">Lipid metabolism.</text>
</comment>
<gene>
    <name evidence="21" type="primary">pgsA</name>
    <name evidence="22" type="ORF">CHH61_05180</name>
    <name evidence="21" type="ORF">CHH72_03720</name>
</gene>
<evidence type="ECO:0000256" key="11">
    <source>
        <dbReference type="ARBA" id="ARBA00022692"/>
    </source>
</evidence>
<dbReference type="Gene3D" id="1.20.120.1760">
    <property type="match status" value="1"/>
</dbReference>
<dbReference type="Proteomes" id="UP000216207">
    <property type="component" value="Unassembled WGS sequence"/>
</dbReference>
<keyword evidence="11 20" id="KW-0812">Transmembrane</keyword>
<keyword evidence="13" id="KW-0443">Lipid metabolism</keyword>
<protein>
    <recommendedName>
        <fullName evidence="7 18">CDP-diacylglycerol--glycerol-3-phosphate 3-phosphatidyltransferase</fullName>
        <ecNumber evidence="6 18">2.7.8.5</ecNumber>
    </recommendedName>
</protein>
<keyword evidence="9" id="KW-0444">Lipid biosynthesis</keyword>
<dbReference type="FunFam" id="1.20.120.1760:FF:000004">
    <property type="entry name" value="CDP-diacylglycerol--glycerol-3-phosphate 3-phosphatidyltransferase"/>
    <property type="match status" value="1"/>
</dbReference>
<dbReference type="AlphaFoldDB" id="A0A268P494"/>
<dbReference type="PIRSF" id="PIRSF000847">
    <property type="entry name" value="Phos_ph_gly_syn"/>
    <property type="match status" value="1"/>
</dbReference>
<evidence type="ECO:0000256" key="4">
    <source>
        <dbReference type="ARBA" id="ARBA00005189"/>
    </source>
</evidence>
<dbReference type="EMBL" id="NPCC01000005">
    <property type="protein sequence ID" value="PAE90100.1"/>
    <property type="molecule type" value="Genomic_DNA"/>
</dbReference>
<reference evidence="23 24" key="1">
    <citation type="submission" date="2017-07" db="EMBL/GenBank/DDBJ databases">
        <title>Isolation and whole genome analysis of endospore-forming bacteria from heroin.</title>
        <authorList>
            <person name="Kalinowski J."/>
            <person name="Ahrens B."/>
            <person name="Al-Dilaimi A."/>
            <person name="Winkler A."/>
            <person name="Wibberg D."/>
            <person name="Schleenbecker U."/>
            <person name="Ruckert C."/>
            <person name="Wolfel R."/>
            <person name="Grass G."/>
        </authorList>
    </citation>
    <scope>NUCLEOTIDE SEQUENCE [LARGE SCALE GENOMIC DNA]</scope>
    <source>
        <strain evidence="22 23">7523-2</strain>
        <strain evidence="21 24">7539</strain>
    </source>
</reference>
<dbReference type="PROSITE" id="PS00379">
    <property type="entry name" value="CDP_ALCOHOL_P_TRANSF"/>
    <property type="match status" value="1"/>
</dbReference>
<evidence type="ECO:0000256" key="20">
    <source>
        <dbReference type="SAM" id="Phobius"/>
    </source>
</evidence>
<organism evidence="21 24">
    <name type="scientific">Shouchella clausii</name>
    <name type="common">Alkalihalobacillus clausii</name>
    <dbReference type="NCBI Taxonomy" id="79880"/>
    <lineage>
        <taxon>Bacteria</taxon>
        <taxon>Bacillati</taxon>
        <taxon>Bacillota</taxon>
        <taxon>Bacilli</taxon>
        <taxon>Bacillales</taxon>
        <taxon>Bacillaceae</taxon>
        <taxon>Shouchella</taxon>
    </lineage>
</organism>
<evidence type="ECO:0000256" key="13">
    <source>
        <dbReference type="ARBA" id="ARBA00023098"/>
    </source>
</evidence>
<evidence type="ECO:0000256" key="12">
    <source>
        <dbReference type="ARBA" id="ARBA00022989"/>
    </source>
</evidence>
<evidence type="ECO:0000256" key="15">
    <source>
        <dbReference type="ARBA" id="ARBA00023209"/>
    </source>
</evidence>
<evidence type="ECO:0000256" key="3">
    <source>
        <dbReference type="ARBA" id="ARBA00005042"/>
    </source>
</evidence>
<dbReference type="NCBIfam" id="TIGR00560">
    <property type="entry name" value="pgsA"/>
    <property type="match status" value="1"/>
</dbReference>
<comment type="function">
    <text evidence="1">This protein catalyzes the committed step to the synthesis of the acidic phospholipids.</text>
</comment>
<dbReference type="GO" id="GO:0006655">
    <property type="term" value="P:phosphatidylglycerol biosynthetic process"/>
    <property type="evidence" value="ECO:0007669"/>
    <property type="project" value="UniProtKB-UniPathway"/>
</dbReference>
<evidence type="ECO:0000313" key="22">
    <source>
        <dbReference type="EMBL" id="PAF27212.1"/>
    </source>
</evidence>
<evidence type="ECO:0000256" key="17">
    <source>
        <dbReference type="ARBA" id="ARBA00048586"/>
    </source>
</evidence>
<evidence type="ECO:0000256" key="2">
    <source>
        <dbReference type="ARBA" id="ARBA00004651"/>
    </source>
</evidence>
<keyword evidence="15" id="KW-0594">Phospholipid biosynthesis</keyword>
<keyword evidence="8" id="KW-1003">Cell membrane</keyword>
<evidence type="ECO:0000256" key="8">
    <source>
        <dbReference type="ARBA" id="ARBA00022475"/>
    </source>
</evidence>
<comment type="similarity">
    <text evidence="5 19">Belongs to the CDP-alcohol phosphatidyltransferase class-I family.</text>
</comment>
<keyword evidence="14 20" id="KW-0472">Membrane</keyword>
<comment type="subcellular location">
    <subcellularLocation>
        <location evidence="2">Cell membrane</location>
        <topology evidence="2">Multi-pass membrane protein</topology>
    </subcellularLocation>
</comment>
<dbReference type="InterPro" id="IPR043130">
    <property type="entry name" value="CDP-OH_PTrfase_TM_dom"/>
</dbReference>
<dbReference type="InterPro" id="IPR004570">
    <property type="entry name" value="Phosphatidylglycerol_P_synth"/>
</dbReference>
<evidence type="ECO:0000313" key="21">
    <source>
        <dbReference type="EMBL" id="PAE90100.1"/>
    </source>
</evidence>
<dbReference type="OMA" id="WSMVYYL"/>
<feature type="transmembrane region" description="Helical" evidence="20">
    <location>
        <begin position="6"/>
        <end position="28"/>
    </location>
</feature>
<dbReference type="InterPro" id="IPR000462">
    <property type="entry name" value="CDP-OH_P_trans"/>
</dbReference>
<evidence type="ECO:0000313" key="24">
    <source>
        <dbReference type="Proteomes" id="UP000216207"/>
    </source>
</evidence>
<feature type="transmembrane region" description="Helical" evidence="20">
    <location>
        <begin position="164"/>
        <end position="182"/>
    </location>
</feature>
<evidence type="ECO:0000256" key="19">
    <source>
        <dbReference type="RuleBase" id="RU003750"/>
    </source>
</evidence>
<feature type="transmembrane region" description="Helical" evidence="20">
    <location>
        <begin position="83"/>
        <end position="107"/>
    </location>
</feature>
<comment type="catalytic activity">
    <reaction evidence="17">
        <text>a CDP-1,2-diacyl-sn-glycerol + sn-glycerol 3-phosphate = a 1,2-diacyl-sn-glycero-3-phospho-(1'-sn-glycero-3'-phosphate) + CMP + H(+)</text>
        <dbReference type="Rhea" id="RHEA:12593"/>
        <dbReference type="ChEBI" id="CHEBI:15378"/>
        <dbReference type="ChEBI" id="CHEBI:57597"/>
        <dbReference type="ChEBI" id="CHEBI:58332"/>
        <dbReference type="ChEBI" id="CHEBI:60110"/>
        <dbReference type="ChEBI" id="CHEBI:60377"/>
        <dbReference type="EC" id="2.7.8.5"/>
    </reaction>
</comment>
<evidence type="ECO:0000256" key="1">
    <source>
        <dbReference type="ARBA" id="ARBA00003973"/>
    </source>
</evidence>
<evidence type="ECO:0000313" key="23">
    <source>
        <dbReference type="Proteomes" id="UP000216133"/>
    </source>
</evidence>
<evidence type="ECO:0000256" key="6">
    <source>
        <dbReference type="ARBA" id="ARBA00013170"/>
    </source>
</evidence>
<dbReference type="PANTHER" id="PTHR14269">
    <property type="entry name" value="CDP-DIACYLGLYCEROL--GLYCEROL-3-PHOSPHATE 3-PHOSPHATIDYLTRANSFERASE-RELATED"/>
    <property type="match status" value="1"/>
</dbReference>
<dbReference type="GO" id="GO:0008444">
    <property type="term" value="F:CDP-diacylglycerol-glycerol-3-phosphate 3-phosphatidyltransferase activity"/>
    <property type="evidence" value="ECO:0007669"/>
    <property type="project" value="UniProtKB-UniRule"/>
</dbReference>
<evidence type="ECO:0000256" key="7">
    <source>
        <dbReference type="ARBA" id="ARBA00014944"/>
    </source>
</evidence>
<dbReference type="EC" id="2.7.8.5" evidence="6 18"/>
<evidence type="ECO:0000256" key="5">
    <source>
        <dbReference type="ARBA" id="ARBA00010441"/>
    </source>
</evidence>
<keyword evidence="10 19" id="KW-0808">Transferase</keyword>
<sequence>MNLANKITVARICLIPAFMLFLLVDWPLGETEWFQQPITYSMLVATAIFVVASATDWLDGYYARKLDLVTSFGKFLDPLADKLLVTAALIGLVEAQLVPAWIAIVIISREFAVTGIRLVAAAEGDVIAASKLGKWKTLTQIIAIIASLLHNIPFSALSFPFASIMLWIAALLTIWSGIEYFVKNKHVILKSM</sequence>
<accession>A0A268P494</accession>
<dbReference type="GO" id="GO:0005886">
    <property type="term" value="C:plasma membrane"/>
    <property type="evidence" value="ECO:0007669"/>
    <property type="project" value="UniProtKB-SubCell"/>
</dbReference>
<dbReference type="PANTHER" id="PTHR14269:SF62">
    <property type="entry name" value="CDP-DIACYLGLYCEROL--GLYCEROL-3-PHOSPHATE 3-PHOSPHATIDYLTRANSFERASE 1, CHLOROPLASTIC"/>
    <property type="match status" value="1"/>
</dbReference>
<comment type="pathway">
    <text evidence="3">Phospholipid metabolism; phosphatidylglycerol biosynthesis; phosphatidylglycerol from CDP-diacylglycerol: step 1/2.</text>
</comment>
<keyword evidence="12 20" id="KW-1133">Transmembrane helix</keyword>
<dbReference type="InterPro" id="IPR050324">
    <property type="entry name" value="CDP-alcohol_PTase-I"/>
</dbReference>
<evidence type="ECO:0000256" key="16">
    <source>
        <dbReference type="ARBA" id="ARBA00023264"/>
    </source>
</evidence>
<dbReference type="EMBL" id="NPBS01000022">
    <property type="protein sequence ID" value="PAF27212.1"/>
    <property type="molecule type" value="Genomic_DNA"/>
</dbReference>
<evidence type="ECO:0000256" key="9">
    <source>
        <dbReference type="ARBA" id="ARBA00022516"/>
    </source>
</evidence>
<evidence type="ECO:0000256" key="10">
    <source>
        <dbReference type="ARBA" id="ARBA00022679"/>
    </source>
</evidence>
<dbReference type="InterPro" id="IPR048254">
    <property type="entry name" value="CDP_ALCOHOL_P_TRANSF_CS"/>
</dbReference>
<dbReference type="UniPathway" id="UPA00084">
    <property type="reaction ID" value="UER00503"/>
</dbReference>
<evidence type="ECO:0000256" key="14">
    <source>
        <dbReference type="ARBA" id="ARBA00023136"/>
    </source>
</evidence>
<feature type="transmembrane region" description="Helical" evidence="20">
    <location>
        <begin position="40"/>
        <end position="63"/>
    </location>
</feature>
<proteinExistence type="inferred from homology"/>